<dbReference type="EMBL" id="CP011012">
    <property type="protein sequence ID" value="ATC84724.1"/>
    <property type="molecule type" value="Genomic_DNA"/>
</dbReference>
<evidence type="ECO:0000313" key="1">
    <source>
        <dbReference type="EMBL" id="ATC84724.1"/>
    </source>
</evidence>
<keyword evidence="2" id="KW-1185">Reference proteome</keyword>
<protein>
    <submittedName>
        <fullName evidence="1">Alkaline phosphatase</fullName>
    </submittedName>
</protein>
<accession>A0ACA8E381</accession>
<reference evidence="1" key="1">
    <citation type="submission" date="2015-03" db="EMBL/GenBank/DDBJ databases">
        <authorList>
            <person name="Xie B.-B."/>
            <person name="Rong J.-C."/>
            <person name="Qin Q.-L."/>
            <person name="Zhang Y.-Z."/>
        </authorList>
    </citation>
    <scope>NUCLEOTIDE SEQUENCE</scope>
    <source>
        <strain evidence="1">DSM 14585</strain>
    </source>
</reference>
<proteinExistence type="predicted"/>
<gene>
    <name evidence="1" type="primary">phoA</name>
    <name evidence="1" type="ORF">PAGA_b0887</name>
</gene>
<evidence type="ECO:0000313" key="2">
    <source>
        <dbReference type="Proteomes" id="UP000217277"/>
    </source>
</evidence>
<organism evidence="1 2">
    <name type="scientific">Pseudoalteromonas agarivorans DSM 14585</name>
    <dbReference type="NCBI Taxonomy" id="1312369"/>
    <lineage>
        <taxon>Bacteria</taxon>
        <taxon>Pseudomonadati</taxon>
        <taxon>Pseudomonadota</taxon>
        <taxon>Gammaproteobacteria</taxon>
        <taxon>Alteromonadales</taxon>
        <taxon>Pseudoalteromonadaceae</taxon>
        <taxon>Pseudoalteromonas</taxon>
    </lineage>
</organism>
<dbReference type="Proteomes" id="UP000217277">
    <property type="component" value="Chromosome II"/>
</dbReference>
<name>A0ACA8E381_9GAMM</name>
<sequence>MFGIYAANSTRRNHIQLWCYLNSTFIGIKMKNQLSLLALLCASTSVYASDAPKNVIYMIGDGMGPAYTTAYRYFKDDPTTKQIETTVFDTILTGMARTYPDDHTYVTDSAAGATALSSGHKSYNGAIAVDTDKKPVKTMLEIAKERGMTTALVATSQINHATPASFATHNESRRNYDAIANEYIDNKIAGKLPVDLMLGGGTQYFIREDRNLVDEFKAAGYQYSDDIKNLGQITQVPALGLYAPIGLPFALDANSNHLTQLTAKAFDLLDGQNEDGFFVMIEGSQIDWCGHANDVACAMAEMDDFAQSIEKAKAYIDKNPDTLLVVTADHSTGGLTLGAHGQYKWDTEVIKGVKATAVELTKQLLAADDLEPIWRANTGIEYTPANKVKLEQAKKMGETALNLAIKSIISDASFTGWTTGGHTAVDVQVFAYGKGSEHFNGAQNNTDIADKLIGFIKQ</sequence>